<dbReference type="EMBL" id="JOKJ01000019">
    <property type="protein sequence ID" value="KEQ05568.1"/>
    <property type="molecule type" value="Genomic_DNA"/>
</dbReference>
<dbReference type="OrthoDB" id="1634373at2"/>
<name>A0A922T5C3_9HYPH</name>
<sequence>MSEYIPSAEAVKFIAFIRAANVETNANAEIHYRLADKFFGEDKQVLVEAFRGSAKSTIFEWFVIYIAAMGTLHNFGRVEFIAFVGDSMENGTKNFFRNVAGKIDRSELLKSLITIKRKTDSEMELENADGVELNIKGYGASTNIRGVRYKGARPDMIVLDDITTNDAINSETIQNTINDNFYKSIIPALHPTRYRIFFIGTPISERDIIHQLSSNSKWVVHKFPIAEKFPCTKEEFVGNWPDRFPYEAVEEKYEMYKEAGKAQDFYQEFMLEITDLTTLLVEEEDIQYYDPSLVIKNKEAYNFYIVTDFATSTKQSADFSTIGVIALSSNSDWLLVDGQCKRQSMQDNIDDVFRYVKKWQPLSVGIESSGQQGGFISIMQEMMMKRNIWFNFAKKPGSKDVGIRPVKDKVERFVKGVQPKFKQNKVWLPKPEIAKEMSPRLYELVIEMQHELSRLTLAGGVKALAHDDAIDLLNQFSEMDIFLPSTEAERTHTEVTGDGLIWESIWDDDDEDLHTNSTVF</sequence>
<accession>A0A922T5C3</accession>
<dbReference type="RefSeq" id="WP_037189705.1">
    <property type="nucleotide sequence ID" value="NZ_JOKJ01000019.1"/>
</dbReference>
<proteinExistence type="predicted"/>
<evidence type="ECO:0000313" key="2">
    <source>
        <dbReference type="Proteomes" id="UP000052167"/>
    </source>
</evidence>
<protein>
    <recommendedName>
        <fullName evidence="3">Terminase large subunit gp17-like C-terminal domain-containing protein</fullName>
    </recommendedName>
</protein>
<dbReference type="AlphaFoldDB" id="A0A922T5C3"/>
<keyword evidence="2" id="KW-1185">Reference proteome</keyword>
<organism evidence="1 2">
    <name type="scientific">Pseudorhizobium pelagicum</name>
    <dbReference type="NCBI Taxonomy" id="1509405"/>
    <lineage>
        <taxon>Bacteria</taxon>
        <taxon>Pseudomonadati</taxon>
        <taxon>Pseudomonadota</taxon>
        <taxon>Alphaproteobacteria</taxon>
        <taxon>Hyphomicrobiales</taxon>
        <taxon>Rhizobiaceae</taxon>
        <taxon>Rhizobium/Agrobacterium group</taxon>
        <taxon>Pseudorhizobium</taxon>
    </lineage>
</organism>
<dbReference type="Gene3D" id="3.40.50.300">
    <property type="entry name" value="P-loop containing nucleotide triphosphate hydrolases"/>
    <property type="match status" value="1"/>
</dbReference>
<gene>
    <name evidence="1" type="ORF">GV68_08540</name>
</gene>
<dbReference type="Gene3D" id="3.30.420.240">
    <property type="match status" value="1"/>
</dbReference>
<dbReference type="Proteomes" id="UP000052167">
    <property type="component" value="Unassembled WGS sequence"/>
</dbReference>
<dbReference type="InterPro" id="IPR027417">
    <property type="entry name" value="P-loop_NTPase"/>
</dbReference>
<reference evidence="1 2" key="1">
    <citation type="submission" date="2014-06" db="EMBL/GenBank/DDBJ databases">
        <title>Rhizobium pelagicum/R2-400B4.</title>
        <authorList>
            <person name="Kimes N.E."/>
            <person name="Lopez-Perez M."/>
        </authorList>
    </citation>
    <scope>NUCLEOTIDE SEQUENCE [LARGE SCALE GENOMIC DNA]</scope>
    <source>
        <strain evidence="1 2">R2-400B4</strain>
    </source>
</reference>
<evidence type="ECO:0000313" key="1">
    <source>
        <dbReference type="EMBL" id="KEQ05568.1"/>
    </source>
</evidence>
<comment type="caution">
    <text evidence="1">The sequence shown here is derived from an EMBL/GenBank/DDBJ whole genome shotgun (WGS) entry which is preliminary data.</text>
</comment>
<evidence type="ECO:0008006" key="3">
    <source>
        <dbReference type="Google" id="ProtNLM"/>
    </source>
</evidence>